<accession>A0A382D4A2</accession>
<organism evidence="2">
    <name type="scientific">marine metagenome</name>
    <dbReference type="NCBI Taxonomy" id="408172"/>
    <lineage>
        <taxon>unclassified sequences</taxon>
        <taxon>metagenomes</taxon>
        <taxon>ecological metagenomes</taxon>
    </lineage>
</organism>
<dbReference type="EMBL" id="UINC01037215">
    <property type="protein sequence ID" value="SVB32373.1"/>
    <property type="molecule type" value="Genomic_DNA"/>
</dbReference>
<sequence>VKLRIKIQPQKAKVNGPAPDQARLLLGGRDSNSWSSELWGNMGHYSKDERGFILFIRRGSEAPFSFSLPRHQTLEELLMEHGVSKGRRGFSVRFKPLVGSPISKSAAIGGPGDVPSGLVLEHMYVVTTPNEIGWVKIGRTEKKPKQRLRGYLQGPVVYDMNFICGTSDCVAAEDEVKVRLDMLGVEKKGREWYKLGSTEPAVRVIKEVVKLYPPPVDIEIDPIIITEKSWSYQQEDE</sequence>
<proteinExistence type="predicted"/>
<dbReference type="Pfam" id="PF10544">
    <property type="entry name" value="T5orf172"/>
    <property type="match status" value="1"/>
</dbReference>
<name>A0A382D4A2_9ZZZZ</name>
<protein>
    <recommendedName>
        <fullName evidence="1">Bacteriophage T5 Orf172 DNA-binding domain-containing protein</fullName>
    </recommendedName>
</protein>
<dbReference type="InterPro" id="IPR018306">
    <property type="entry name" value="Phage_T5_Orf172_DNA-bd"/>
</dbReference>
<evidence type="ECO:0000259" key="1">
    <source>
        <dbReference type="Pfam" id="PF10544"/>
    </source>
</evidence>
<gene>
    <name evidence="2" type="ORF">METZ01_LOCUS185227</name>
</gene>
<reference evidence="2" key="1">
    <citation type="submission" date="2018-05" db="EMBL/GenBank/DDBJ databases">
        <authorList>
            <person name="Lanie J.A."/>
            <person name="Ng W.-L."/>
            <person name="Kazmierczak K.M."/>
            <person name="Andrzejewski T.M."/>
            <person name="Davidsen T.M."/>
            <person name="Wayne K.J."/>
            <person name="Tettelin H."/>
            <person name="Glass J.I."/>
            <person name="Rusch D."/>
            <person name="Podicherti R."/>
            <person name="Tsui H.-C.T."/>
            <person name="Winkler M.E."/>
        </authorList>
    </citation>
    <scope>NUCLEOTIDE SEQUENCE</scope>
</reference>
<evidence type="ECO:0000313" key="2">
    <source>
        <dbReference type="EMBL" id="SVB32373.1"/>
    </source>
</evidence>
<feature type="domain" description="Bacteriophage T5 Orf172 DNA-binding" evidence="1">
    <location>
        <begin position="122"/>
        <end position="210"/>
    </location>
</feature>
<dbReference type="AlphaFoldDB" id="A0A382D4A2"/>
<feature type="non-terminal residue" evidence="2">
    <location>
        <position position="1"/>
    </location>
</feature>